<dbReference type="STRING" id="78915.A0A4P9XI28"/>
<dbReference type="GO" id="GO:0008239">
    <property type="term" value="F:dipeptidyl-peptidase activity"/>
    <property type="evidence" value="ECO:0007669"/>
    <property type="project" value="TreeGrafter"/>
</dbReference>
<keyword evidence="4" id="KW-1185">Reference proteome</keyword>
<dbReference type="Gene3D" id="3.30.540.30">
    <property type="match status" value="1"/>
</dbReference>
<keyword evidence="1" id="KW-0479">Metal-binding</keyword>
<evidence type="ECO:0000313" key="4">
    <source>
        <dbReference type="Proteomes" id="UP000271241"/>
    </source>
</evidence>
<evidence type="ECO:0000256" key="1">
    <source>
        <dbReference type="ARBA" id="ARBA00022723"/>
    </source>
</evidence>
<dbReference type="Proteomes" id="UP000271241">
    <property type="component" value="Unassembled WGS sequence"/>
</dbReference>
<sequence>MDKEYAFARAPCSWAPRRALKLVAGFSLALGLNLTLDQRLARFAPVHLGVDLSALPAGDHEAVVNLAKVGKLLDRLYLQQAWSGNKALHKRLRHHGDPKARRLFELFKGPWDRIEHNEPFLPNVPARPDGANFYPSGLTQAEFESWVATLSEADRARAQGFYDVVRRDKKGKLYLNTYAKEYADLLVPAAKLLKQAAATVTDASLRRFLSSRADAFRSNNYLPSELDWLRISNQSALEVTVGPYEVYTDALFAYKASYEMYIHARDFASSELLHKFTETLSDVERQLPVPNEYKNTNLRATPIVVVNQLYAAGDVAVPMTAAYNLPNDERAVREGGSKLVIIKNVQEAKYAHNLEPIAKLVLAEDQLKHLSFDAFFTHILLHEVAHSNGPAHVVNLPDVTIRSRLQELYSTTEEAKADIVGLFAAAYLLRKGVITGITTESFYTTYLASSFRSIRFGLNEAHGRGQAAQLNYLIDQDGFAYDAATGRFRVNFDRIEAAVSLLAHEILVLQGDGDKARVKAFLDKYAVNRDYTSAALARLAQVPIDVQPIYDVLNTKS</sequence>
<dbReference type="PANTHER" id="PTHR23422:SF9">
    <property type="entry name" value="ZN-DEPENDENT HYDROLASE"/>
    <property type="match status" value="1"/>
</dbReference>
<evidence type="ECO:0000256" key="2">
    <source>
        <dbReference type="ARBA" id="ARBA00022801"/>
    </source>
</evidence>
<dbReference type="Pfam" id="PF03571">
    <property type="entry name" value="Peptidase_M49"/>
    <property type="match status" value="1"/>
</dbReference>
<proteinExistence type="predicted"/>
<dbReference type="EMBL" id="KZ993160">
    <property type="protein sequence ID" value="RKP05352.1"/>
    <property type="molecule type" value="Genomic_DNA"/>
</dbReference>
<accession>A0A4P9XI28</accession>
<organism evidence="3 4">
    <name type="scientific">Thamnocephalis sphaerospora</name>
    <dbReference type="NCBI Taxonomy" id="78915"/>
    <lineage>
        <taxon>Eukaryota</taxon>
        <taxon>Fungi</taxon>
        <taxon>Fungi incertae sedis</taxon>
        <taxon>Zoopagomycota</taxon>
        <taxon>Zoopagomycotina</taxon>
        <taxon>Zoopagomycetes</taxon>
        <taxon>Zoopagales</taxon>
        <taxon>Sigmoideomycetaceae</taxon>
        <taxon>Thamnocephalis</taxon>
    </lineage>
</organism>
<dbReference type="GO" id="GO:0046872">
    <property type="term" value="F:metal ion binding"/>
    <property type="evidence" value="ECO:0007669"/>
    <property type="project" value="UniProtKB-KW"/>
</dbReference>
<dbReference type="GO" id="GO:0005737">
    <property type="term" value="C:cytoplasm"/>
    <property type="evidence" value="ECO:0007669"/>
    <property type="project" value="TreeGrafter"/>
</dbReference>
<evidence type="ECO:0000313" key="3">
    <source>
        <dbReference type="EMBL" id="RKP05352.1"/>
    </source>
</evidence>
<dbReference type="AlphaFoldDB" id="A0A4P9XI28"/>
<dbReference type="InterPro" id="IPR039461">
    <property type="entry name" value="Peptidase_M49"/>
</dbReference>
<name>A0A4P9XI28_9FUNG</name>
<protein>
    <submittedName>
        <fullName evidence="3">MutT/nudix family protein</fullName>
    </submittedName>
</protein>
<keyword evidence="2" id="KW-0378">Hydrolase</keyword>
<dbReference type="OrthoDB" id="510307at2759"/>
<reference evidence="4" key="1">
    <citation type="journal article" date="2018" name="Nat. Microbiol.">
        <title>Leveraging single-cell genomics to expand the fungal tree of life.</title>
        <authorList>
            <person name="Ahrendt S.R."/>
            <person name="Quandt C.A."/>
            <person name="Ciobanu D."/>
            <person name="Clum A."/>
            <person name="Salamov A."/>
            <person name="Andreopoulos B."/>
            <person name="Cheng J.F."/>
            <person name="Woyke T."/>
            <person name="Pelin A."/>
            <person name="Henrissat B."/>
            <person name="Reynolds N.K."/>
            <person name="Benny G.L."/>
            <person name="Smith M.E."/>
            <person name="James T.Y."/>
            <person name="Grigoriev I.V."/>
        </authorList>
    </citation>
    <scope>NUCLEOTIDE SEQUENCE [LARGE SCALE GENOMIC DNA]</scope>
    <source>
        <strain evidence="4">RSA 1356</strain>
    </source>
</reference>
<gene>
    <name evidence="3" type="ORF">THASP1DRAFT_35352</name>
</gene>
<dbReference type="PANTHER" id="PTHR23422">
    <property type="entry name" value="DIPEPTIDYL PEPTIDASE III-RELATED"/>
    <property type="match status" value="1"/>
</dbReference>